<evidence type="ECO:0000313" key="6">
    <source>
        <dbReference type="EMBL" id="RNB85638.1"/>
    </source>
</evidence>
<evidence type="ECO:0000256" key="4">
    <source>
        <dbReference type="PROSITE-ProRule" id="PRU00335"/>
    </source>
</evidence>
<dbReference type="GO" id="GO:0003700">
    <property type="term" value="F:DNA-binding transcription factor activity"/>
    <property type="evidence" value="ECO:0007669"/>
    <property type="project" value="TreeGrafter"/>
</dbReference>
<dbReference type="InterPro" id="IPR009057">
    <property type="entry name" value="Homeodomain-like_sf"/>
</dbReference>
<dbReference type="InterPro" id="IPR050109">
    <property type="entry name" value="HTH-type_TetR-like_transc_reg"/>
</dbReference>
<keyword evidence="2 4" id="KW-0238">DNA-binding</keyword>
<keyword evidence="3" id="KW-0804">Transcription</keyword>
<dbReference type="SUPFAM" id="SSF46689">
    <property type="entry name" value="Homeodomain-like"/>
    <property type="match status" value="1"/>
</dbReference>
<evidence type="ECO:0000313" key="7">
    <source>
        <dbReference type="Proteomes" id="UP000281915"/>
    </source>
</evidence>
<feature type="DNA-binding region" description="H-T-H motif" evidence="4">
    <location>
        <begin position="33"/>
        <end position="52"/>
    </location>
</feature>
<dbReference type="EMBL" id="RHHT01000003">
    <property type="protein sequence ID" value="RNB85638.1"/>
    <property type="molecule type" value="Genomic_DNA"/>
</dbReference>
<protein>
    <submittedName>
        <fullName evidence="6">TetR/AcrR family transcriptional regulator</fullName>
    </submittedName>
</protein>
<dbReference type="GO" id="GO:0000976">
    <property type="term" value="F:transcription cis-regulatory region binding"/>
    <property type="evidence" value="ECO:0007669"/>
    <property type="project" value="TreeGrafter"/>
</dbReference>
<dbReference type="GO" id="GO:0045892">
    <property type="term" value="P:negative regulation of DNA-templated transcription"/>
    <property type="evidence" value="ECO:0007669"/>
    <property type="project" value="UniProtKB-ARBA"/>
</dbReference>
<dbReference type="InterPro" id="IPR036271">
    <property type="entry name" value="Tet_transcr_reg_TetR-rel_C_sf"/>
</dbReference>
<evidence type="ECO:0000256" key="3">
    <source>
        <dbReference type="ARBA" id="ARBA00023163"/>
    </source>
</evidence>
<evidence type="ECO:0000256" key="2">
    <source>
        <dbReference type="ARBA" id="ARBA00023125"/>
    </source>
</evidence>
<dbReference type="Gene3D" id="1.10.357.10">
    <property type="entry name" value="Tetracycline Repressor, domain 2"/>
    <property type="match status" value="1"/>
</dbReference>
<feature type="domain" description="HTH tetR-type" evidence="5">
    <location>
        <begin position="10"/>
        <end position="70"/>
    </location>
</feature>
<reference evidence="6 7" key="1">
    <citation type="submission" date="2018-10" db="EMBL/GenBank/DDBJ databases">
        <title>Phylogenomics of Brevibacillus.</title>
        <authorList>
            <person name="Dunlap C."/>
        </authorList>
    </citation>
    <scope>NUCLEOTIDE SEQUENCE [LARGE SCALE GENOMIC DNA]</scope>
    <source>
        <strain evidence="6 7">JCM 15085</strain>
    </source>
</reference>
<dbReference type="AlphaFoldDB" id="A0A3M8DCC6"/>
<evidence type="ECO:0000256" key="1">
    <source>
        <dbReference type="ARBA" id="ARBA00023015"/>
    </source>
</evidence>
<dbReference type="PANTHER" id="PTHR30055:SF234">
    <property type="entry name" value="HTH-TYPE TRANSCRIPTIONAL REGULATOR BETI"/>
    <property type="match status" value="1"/>
</dbReference>
<sequence length="206" mass="23141">MKKEIGRKGKESRKRLLDAATAEFAERGFHDAKVSDIVKRAGLTQPSFYLYFPSKEAIFAEIVDHFRSRLRELTQEARLEAGIEAKEVSERIYLAVEAVFRFLAEDPALTRVGFFLATESSQIKAELAAMIQENLQGEQQSGYFRSELEMQTVAECLIGIMERLTVSCLLPGLQAPNGMAQQVVDLLLHGMLTNGHPAEKKNLHKE</sequence>
<comment type="caution">
    <text evidence="6">The sequence shown here is derived from an EMBL/GenBank/DDBJ whole genome shotgun (WGS) entry which is preliminary data.</text>
</comment>
<dbReference type="PRINTS" id="PR00455">
    <property type="entry name" value="HTHTETR"/>
</dbReference>
<dbReference type="RefSeq" id="WP_122912140.1">
    <property type="nucleotide sequence ID" value="NZ_RHHT01000003.1"/>
</dbReference>
<dbReference type="InterPro" id="IPR001647">
    <property type="entry name" value="HTH_TetR"/>
</dbReference>
<dbReference type="Pfam" id="PF00440">
    <property type="entry name" value="TetR_N"/>
    <property type="match status" value="1"/>
</dbReference>
<proteinExistence type="predicted"/>
<dbReference type="Proteomes" id="UP000281915">
    <property type="component" value="Unassembled WGS sequence"/>
</dbReference>
<dbReference type="PANTHER" id="PTHR30055">
    <property type="entry name" value="HTH-TYPE TRANSCRIPTIONAL REGULATOR RUTR"/>
    <property type="match status" value="1"/>
</dbReference>
<evidence type="ECO:0000259" key="5">
    <source>
        <dbReference type="PROSITE" id="PS50977"/>
    </source>
</evidence>
<organism evidence="6 7">
    <name type="scientific">Brevibacillus panacihumi</name>
    <dbReference type="NCBI Taxonomy" id="497735"/>
    <lineage>
        <taxon>Bacteria</taxon>
        <taxon>Bacillati</taxon>
        <taxon>Bacillota</taxon>
        <taxon>Bacilli</taxon>
        <taxon>Bacillales</taxon>
        <taxon>Paenibacillaceae</taxon>
        <taxon>Brevibacillus</taxon>
    </lineage>
</organism>
<gene>
    <name evidence="6" type="ORF">EDM58_03685</name>
</gene>
<dbReference type="FunFam" id="1.10.10.60:FF:000141">
    <property type="entry name" value="TetR family transcriptional regulator"/>
    <property type="match status" value="1"/>
</dbReference>
<keyword evidence="1" id="KW-0805">Transcription regulation</keyword>
<dbReference type="SUPFAM" id="SSF48498">
    <property type="entry name" value="Tetracyclin repressor-like, C-terminal domain"/>
    <property type="match status" value="1"/>
</dbReference>
<name>A0A3M8DCC6_9BACL</name>
<accession>A0A3M8DCC6</accession>
<dbReference type="Gene3D" id="1.10.10.60">
    <property type="entry name" value="Homeodomain-like"/>
    <property type="match status" value="1"/>
</dbReference>
<dbReference type="PROSITE" id="PS50977">
    <property type="entry name" value="HTH_TETR_2"/>
    <property type="match status" value="1"/>
</dbReference>